<feature type="chain" id="PRO_5046751331" evidence="1">
    <location>
        <begin position="28"/>
        <end position="226"/>
    </location>
</feature>
<reference evidence="2 3" key="1">
    <citation type="submission" date="2024-09" db="EMBL/GenBank/DDBJ databases">
        <authorList>
            <person name="Sun Q."/>
            <person name="Mori K."/>
        </authorList>
    </citation>
    <scope>NUCLEOTIDE SEQUENCE [LARGE SCALE GENOMIC DNA]</scope>
    <source>
        <strain evidence="2 3">JCM 3331</strain>
    </source>
</reference>
<accession>A0ABV5R6R0</accession>
<comment type="caution">
    <text evidence="2">The sequence shown here is derived from an EMBL/GenBank/DDBJ whole genome shotgun (WGS) entry which is preliminary data.</text>
</comment>
<dbReference type="EMBL" id="JBHMCG010000060">
    <property type="protein sequence ID" value="MFB9573529.1"/>
    <property type="molecule type" value="Genomic_DNA"/>
</dbReference>
<proteinExistence type="predicted"/>
<feature type="signal peptide" evidence="1">
    <location>
        <begin position="1"/>
        <end position="27"/>
    </location>
</feature>
<evidence type="ECO:0000313" key="3">
    <source>
        <dbReference type="Proteomes" id="UP001589710"/>
    </source>
</evidence>
<sequence>MRTHTGRTRPAVIALAAALLAGGLGYGATQTLPTGPTDPGSTDTIVNAAAGQSQKKSPHPKGPCAIGEKKITNKKFVKTVYEWPDDPAHVQSMPGPAKNTWEYKVDFGGKVSATFGLSYGVINAGLGFEINKTEGFSKKVELNLKDKAHYLVRTGRVYKQYQFDVHEQHADFLWATSTSARCSDYYWVKKGSATALRPWTGTYRVQKVTKPKTHAAPAQQTSGITG</sequence>
<evidence type="ECO:0000256" key="1">
    <source>
        <dbReference type="SAM" id="SignalP"/>
    </source>
</evidence>
<name>A0ABV5R6R0_9ACTN</name>
<dbReference type="Proteomes" id="UP001589710">
    <property type="component" value="Unassembled WGS sequence"/>
</dbReference>
<evidence type="ECO:0000313" key="2">
    <source>
        <dbReference type="EMBL" id="MFB9573529.1"/>
    </source>
</evidence>
<organism evidence="2 3">
    <name type="scientific">Streptomyces yanii</name>
    <dbReference type="NCBI Taxonomy" id="78510"/>
    <lineage>
        <taxon>Bacteria</taxon>
        <taxon>Bacillati</taxon>
        <taxon>Actinomycetota</taxon>
        <taxon>Actinomycetes</taxon>
        <taxon>Kitasatosporales</taxon>
        <taxon>Streptomycetaceae</taxon>
        <taxon>Streptomyces</taxon>
    </lineage>
</organism>
<gene>
    <name evidence="2" type="ORF">ACFFTL_14665</name>
</gene>
<protein>
    <submittedName>
        <fullName evidence="2">Uncharacterized protein</fullName>
    </submittedName>
</protein>
<keyword evidence="1" id="KW-0732">Signal</keyword>
<dbReference type="RefSeq" id="WP_345515560.1">
    <property type="nucleotide sequence ID" value="NZ_BAAAXD010000031.1"/>
</dbReference>
<keyword evidence="3" id="KW-1185">Reference proteome</keyword>